<dbReference type="AlphaFoldDB" id="A0A6L9G2V9"/>
<dbReference type="RefSeq" id="WP_161448908.1">
    <property type="nucleotide sequence ID" value="NZ_WYDN01000006.1"/>
</dbReference>
<accession>A0A6L9G2V9</accession>
<name>A0A6L9G2V9_9MICC</name>
<dbReference type="Proteomes" id="UP000477543">
    <property type="component" value="Unassembled WGS sequence"/>
</dbReference>
<gene>
    <name evidence="1" type="ORF">GT020_09060</name>
</gene>
<protein>
    <submittedName>
        <fullName evidence="1">Uncharacterized protein</fullName>
    </submittedName>
</protein>
<evidence type="ECO:0000313" key="1">
    <source>
        <dbReference type="EMBL" id="NAZ16212.1"/>
    </source>
</evidence>
<dbReference type="EMBL" id="WYDN01000006">
    <property type="protein sequence ID" value="NAZ16212.1"/>
    <property type="molecule type" value="Genomic_DNA"/>
</dbReference>
<evidence type="ECO:0000313" key="2">
    <source>
        <dbReference type="Proteomes" id="UP000477543"/>
    </source>
</evidence>
<organism evidence="1 2">
    <name type="scientific">Glutamicibacter soli</name>
    <dbReference type="NCBI Taxonomy" id="453836"/>
    <lineage>
        <taxon>Bacteria</taxon>
        <taxon>Bacillati</taxon>
        <taxon>Actinomycetota</taxon>
        <taxon>Actinomycetes</taxon>
        <taxon>Micrococcales</taxon>
        <taxon>Micrococcaceae</taxon>
        <taxon>Glutamicibacter</taxon>
    </lineage>
</organism>
<sequence length="81" mass="9311">MNLQELPMNRRPRKHLHLNLNDDQFDDLISALESHRDCFQRLSEEAANGFGLGAPYWNGRVNEIQELIDAVQHVARDDGAK</sequence>
<reference evidence="1 2" key="1">
    <citation type="submission" date="2020-01" db="EMBL/GenBank/DDBJ databases">
        <title>Glutamicibacter soli M275.</title>
        <authorList>
            <person name="Meng X."/>
        </authorList>
    </citation>
    <scope>NUCLEOTIDE SEQUENCE [LARGE SCALE GENOMIC DNA]</scope>
    <source>
        <strain evidence="1 2">M275</strain>
    </source>
</reference>
<proteinExistence type="predicted"/>
<comment type="caution">
    <text evidence="1">The sequence shown here is derived from an EMBL/GenBank/DDBJ whole genome shotgun (WGS) entry which is preliminary data.</text>
</comment>